<proteinExistence type="predicted"/>
<evidence type="ECO:0000313" key="2">
    <source>
        <dbReference type="EMBL" id="GHG44490.1"/>
    </source>
</evidence>
<organism evidence="2 3">
    <name type="scientific">Streptomyces capoamus</name>
    <dbReference type="NCBI Taxonomy" id="68183"/>
    <lineage>
        <taxon>Bacteria</taxon>
        <taxon>Bacillati</taxon>
        <taxon>Actinomycetota</taxon>
        <taxon>Actinomycetes</taxon>
        <taxon>Kitasatosporales</taxon>
        <taxon>Streptomycetaceae</taxon>
        <taxon>Streptomyces</taxon>
    </lineage>
</organism>
<keyword evidence="3" id="KW-1185">Reference proteome</keyword>
<evidence type="ECO:0000256" key="1">
    <source>
        <dbReference type="SAM" id="MobiDB-lite"/>
    </source>
</evidence>
<comment type="caution">
    <text evidence="2">The sequence shown here is derived from an EMBL/GenBank/DDBJ whole genome shotgun (WGS) entry which is preliminary data.</text>
</comment>
<reference evidence="3" key="1">
    <citation type="journal article" date="2019" name="Int. J. Syst. Evol. Microbiol.">
        <title>The Global Catalogue of Microorganisms (GCM) 10K type strain sequencing project: providing services to taxonomists for standard genome sequencing and annotation.</title>
        <authorList>
            <consortium name="The Broad Institute Genomics Platform"/>
            <consortium name="The Broad Institute Genome Sequencing Center for Infectious Disease"/>
            <person name="Wu L."/>
            <person name="Ma J."/>
        </authorList>
    </citation>
    <scope>NUCLEOTIDE SEQUENCE [LARGE SCALE GENOMIC DNA]</scope>
    <source>
        <strain evidence="3">JCM 4253</strain>
    </source>
</reference>
<dbReference type="AlphaFoldDB" id="A0A919EVG0"/>
<protein>
    <submittedName>
        <fullName evidence="2">Uncharacterized protein</fullName>
    </submittedName>
</protein>
<evidence type="ECO:0000313" key="3">
    <source>
        <dbReference type="Proteomes" id="UP000619355"/>
    </source>
</evidence>
<sequence>MRVLGGFTTARTSAGQRLWCGALLPHAEMGCGKIRRQSERDPGTASVNDPATFTCARKGESSILDKAYPGKNPSPLHPWHPVRHWPA</sequence>
<dbReference type="Proteomes" id="UP000619355">
    <property type="component" value="Unassembled WGS sequence"/>
</dbReference>
<accession>A0A919EVG0</accession>
<feature type="region of interest" description="Disordered" evidence="1">
    <location>
        <begin position="67"/>
        <end position="87"/>
    </location>
</feature>
<dbReference type="EMBL" id="BNBF01000005">
    <property type="protein sequence ID" value="GHG44490.1"/>
    <property type="molecule type" value="Genomic_DNA"/>
</dbReference>
<name>A0A919EVG0_9ACTN</name>
<gene>
    <name evidence="2" type="ORF">GCM10018980_22400</name>
</gene>